<evidence type="ECO:0000256" key="13">
    <source>
        <dbReference type="ARBA" id="ARBA00031533"/>
    </source>
</evidence>
<keyword evidence="6 17" id="KW-0031">Aminopeptidase</keyword>
<evidence type="ECO:0000256" key="8">
    <source>
        <dbReference type="ARBA" id="ARBA00022723"/>
    </source>
</evidence>
<dbReference type="Pfam" id="PF11838">
    <property type="entry name" value="ERAP1_C"/>
    <property type="match status" value="1"/>
</dbReference>
<organism evidence="17 18">
    <name type="scientific">Luteococcus sanguinis</name>
    <dbReference type="NCBI Taxonomy" id="174038"/>
    <lineage>
        <taxon>Bacteria</taxon>
        <taxon>Bacillati</taxon>
        <taxon>Actinomycetota</taxon>
        <taxon>Actinomycetes</taxon>
        <taxon>Propionibacteriales</taxon>
        <taxon>Propionibacteriaceae</taxon>
        <taxon>Luteococcus</taxon>
    </lineage>
</organism>
<keyword evidence="9 17" id="KW-0378">Hydrolase</keyword>
<dbReference type="SUPFAM" id="SSF63737">
    <property type="entry name" value="Leukotriene A4 hydrolase N-terminal domain"/>
    <property type="match status" value="1"/>
</dbReference>
<feature type="domain" description="Aminopeptidase N-like N-terminal" evidence="16">
    <location>
        <begin position="99"/>
        <end position="196"/>
    </location>
</feature>
<dbReference type="Gene3D" id="1.10.390.10">
    <property type="entry name" value="Neutral Protease Domain 2"/>
    <property type="match status" value="1"/>
</dbReference>
<dbReference type="GO" id="GO:0016285">
    <property type="term" value="F:alanyl aminopeptidase activity"/>
    <property type="evidence" value="ECO:0007669"/>
    <property type="project" value="UniProtKB-EC"/>
</dbReference>
<evidence type="ECO:0000256" key="12">
    <source>
        <dbReference type="ARBA" id="ARBA00029811"/>
    </source>
</evidence>
<evidence type="ECO:0000256" key="5">
    <source>
        <dbReference type="ARBA" id="ARBA00015611"/>
    </source>
</evidence>
<dbReference type="EC" id="3.4.11.2" evidence="4"/>
<sequence>MNPANITRASAQQRSQQITAEAYLVTVDLSGLGLDGAPLADPDTFISTSEITFSSTGGESHVDLIADAVLDAWLDEEQLDPSTYADGRLGFRTEPGQHTLVVTAMCRYSHTGEGLHRFVDPADDRVYLYTQFETADARRMYANFEQPDQKATFQLNVIAPKHWTVISNAPAVEPVAGANGFGIWEFAPTPRVSSYITALIAGEYHVRPGQIETLTGPIQANLLCRQSMAEYLDADRIMTTTQRGFEVFEEAFGHPYAFGTYDQVFVPEFNAGAMENAGCVTIRDEYLYRSRVSAAAYEGRDNTILHELAHMWFGDLVTMTWWDDLWLNESFAEWASHYAQQRIVAKHGGIDPWVSFGNARKGWAYRQDQLPTTHPIAADMVDLEAVEQNFDGITYAKGASTLKQLVAQVGEENFLAGVRTYFAEHAYGNTQLSDLLGALEKASGVDLSNFTSEWLETTGPNTLRADFDLDDQGRFTRFAIVQTADPAHPTLRTHRLAVGIYTLVDGVLRRTHDTELTIAGERTDVPDLVGHARGDLVLLNDRDLTYAKVRLDEQSFAILVEHIGDLEDPLARALCWGAAWDMCRDGELPSGDYIDLVLRGIGSETDATALGTLRGQAQLAALAYTPAERRAAARARLASGFAALLKDAEAGSDHQLSFANQVVAAVDTPAGAELLKAWLAGEEVPEGLAMDADMRWRIVSSLARMGAIGQHEIDAELARDNTITGQESAAGARSALRDAAAKEAAWARATTDSSTPNGTHVEICSHFWSYGQEDLTRDYAQRYLDVAQRISDQAPEWKDRGHAAAQTALVQLFPAPVADRGFLDEVAAQLASGRHSDSVTRVLREQSDAAERALRVQEASR</sequence>
<evidence type="ECO:0000256" key="2">
    <source>
        <dbReference type="ARBA" id="ARBA00001947"/>
    </source>
</evidence>
<evidence type="ECO:0000313" key="18">
    <source>
        <dbReference type="Proteomes" id="UP001596266"/>
    </source>
</evidence>
<comment type="caution">
    <text evidence="17">The sequence shown here is derived from an EMBL/GenBank/DDBJ whole genome shotgun (WGS) entry which is preliminary data.</text>
</comment>
<dbReference type="InterPro" id="IPR012778">
    <property type="entry name" value="Pept_M1_aminopeptidase"/>
</dbReference>
<dbReference type="InterPro" id="IPR014782">
    <property type="entry name" value="Peptidase_M1_dom"/>
</dbReference>
<dbReference type="InterPro" id="IPR001930">
    <property type="entry name" value="Peptidase_M1"/>
</dbReference>
<keyword evidence="8" id="KW-0479">Metal-binding</keyword>
<dbReference type="Pfam" id="PF01433">
    <property type="entry name" value="Peptidase_M1"/>
    <property type="match status" value="1"/>
</dbReference>
<feature type="domain" description="ERAP1-like C-terminal" evidence="15">
    <location>
        <begin position="536"/>
        <end position="851"/>
    </location>
</feature>
<evidence type="ECO:0000259" key="16">
    <source>
        <dbReference type="Pfam" id="PF17900"/>
    </source>
</evidence>
<keyword evidence="7" id="KW-0645">Protease</keyword>
<dbReference type="Pfam" id="PF17900">
    <property type="entry name" value="Peptidase_M1_N"/>
    <property type="match status" value="1"/>
</dbReference>
<evidence type="ECO:0000313" key="17">
    <source>
        <dbReference type="EMBL" id="MFC6396014.1"/>
    </source>
</evidence>
<evidence type="ECO:0000256" key="6">
    <source>
        <dbReference type="ARBA" id="ARBA00022438"/>
    </source>
</evidence>
<comment type="catalytic activity">
    <reaction evidence="1">
        <text>Release of an N-terminal amino acid, Xaa-|-Yaa- from a peptide, amide or arylamide. Xaa is preferably Ala, but may be most amino acids including Pro (slow action). When a terminal hydrophobic residue is followed by a prolyl residue, the two may be released as an intact Xaa-Pro dipeptide.</text>
        <dbReference type="EC" id="3.4.11.2"/>
    </reaction>
</comment>
<evidence type="ECO:0000256" key="3">
    <source>
        <dbReference type="ARBA" id="ARBA00010136"/>
    </source>
</evidence>
<dbReference type="PANTHER" id="PTHR11533">
    <property type="entry name" value="PROTEASE M1 ZINC METALLOPROTEASE"/>
    <property type="match status" value="1"/>
</dbReference>
<dbReference type="InterPro" id="IPR024571">
    <property type="entry name" value="ERAP1-like_C_dom"/>
</dbReference>
<dbReference type="SUPFAM" id="SSF55486">
    <property type="entry name" value="Metalloproteases ('zincins'), catalytic domain"/>
    <property type="match status" value="1"/>
</dbReference>
<accession>A0ABW1WXT5</accession>
<evidence type="ECO:0000256" key="4">
    <source>
        <dbReference type="ARBA" id="ARBA00012564"/>
    </source>
</evidence>
<name>A0ABW1WXT5_9ACTN</name>
<evidence type="ECO:0000256" key="9">
    <source>
        <dbReference type="ARBA" id="ARBA00022801"/>
    </source>
</evidence>
<dbReference type="InterPro" id="IPR050344">
    <property type="entry name" value="Peptidase_M1_aminopeptidases"/>
</dbReference>
<evidence type="ECO:0000259" key="15">
    <source>
        <dbReference type="Pfam" id="PF11838"/>
    </source>
</evidence>
<evidence type="ECO:0000256" key="7">
    <source>
        <dbReference type="ARBA" id="ARBA00022670"/>
    </source>
</evidence>
<dbReference type="NCBIfam" id="TIGR02412">
    <property type="entry name" value="pepN_strep_liv"/>
    <property type="match status" value="1"/>
</dbReference>
<protein>
    <recommendedName>
        <fullName evidence="5">Aminopeptidase N</fullName>
        <ecNumber evidence="4">3.4.11.2</ecNumber>
    </recommendedName>
    <alternativeName>
        <fullName evidence="12">Alanine aminopeptidase</fullName>
    </alternativeName>
    <alternativeName>
        <fullName evidence="13">Lysyl aminopeptidase</fullName>
    </alternativeName>
</protein>
<gene>
    <name evidence="17" type="primary">pepN</name>
    <name evidence="17" type="ORF">ACFP57_03280</name>
</gene>
<comment type="similarity">
    <text evidence="3">Belongs to the peptidase M1 family.</text>
</comment>
<feature type="domain" description="Peptidase M1 membrane alanine aminopeptidase" evidence="14">
    <location>
        <begin position="238"/>
        <end position="454"/>
    </location>
</feature>
<dbReference type="RefSeq" id="WP_343885367.1">
    <property type="nucleotide sequence ID" value="NZ_BAAAKI010000004.1"/>
</dbReference>
<evidence type="ECO:0000259" key="14">
    <source>
        <dbReference type="Pfam" id="PF01433"/>
    </source>
</evidence>
<dbReference type="PANTHER" id="PTHR11533:SF174">
    <property type="entry name" value="PUROMYCIN-SENSITIVE AMINOPEPTIDASE-RELATED"/>
    <property type="match status" value="1"/>
</dbReference>
<keyword evidence="18" id="KW-1185">Reference proteome</keyword>
<reference evidence="18" key="1">
    <citation type="journal article" date="2019" name="Int. J. Syst. Evol. Microbiol.">
        <title>The Global Catalogue of Microorganisms (GCM) 10K type strain sequencing project: providing services to taxonomists for standard genome sequencing and annotation.</title>
        <authorList>
            <consortium name="The Broad Institute Genomics Platform"/>
            <consortium name="The Broad Institute Genome Sequencing Center for Infectious Disease"/>
            <person name="Wu L."/>
            <person name="Ma J."/>
        </authorList>
    </citation>
    <scope>NUCLEOTIDE SEQUENCE [LARGE SCALE GENOMIC DNA]</scope>
    <source>
        <strain evidence="18">CGMCC 1.15277</strain>
    </source>
</reference>
<evidence type="ECO:0000256" key="1">
    <source>
        <dbReference type="ARBA" id="ARBA00000098"/>
    </source>
</evidence>
<dbReference type="InterPro" id="IPR042097">
    <property type="entry name" value="Aminopeptidase_N-like_N_sf"/>
</dbReference>
<dbReference type="Proteomes" id="UP001596266">
    <property type="component" value="Unassembled WGS sequence"/>
</dbReference>
<evidence type="ECO:0000256" key="11">
    <source>
        <dbReference type="ARBA" id="ARBA00023049"/>
    </source>
</evidence>
<dbReference type="InterPro" id="IPR027268">
    <property type="entry name" value="Peptidase_M4/M1_CTD_sf"/>
</dbReference>
<dbReference type="Gene3D" id="2.60.40.1730">
    <property type="entry name" value="tricorn interacting facor f3 domain"/>
    <property type="match status" value="1"/>
</dbReference>
<keyword evidence="11" id="KW-0482">Metalloprotease</keyword>
<dbReference type="CDD" id="cd09602">
    <property type="entry name" value="M1_APN"/>
    <property type="match status" value="1"/>
</dbReference>
<keyword evidence="10" id="KW-0862">Zinc</keyword>
<dbReference type="PRINTS" id="PR00756">
    <property type="entry name" value="ALADIPTASE"/>
</dbReference>
<comment type="cofactor">
    <cofactor evidence="2">
        <name>Zn(2+)</name>
        <dbReference type="ChEBI" id="CHEBI:29105"/>
    </cofactor>
</comment>
<proteinExistence type="inferred from homology"/>
<dbReference type="InterPro" id="IPR045357">
    <property type="entry name" value="Aminopeptidase_N-like_N"/>
</dbReference>
<evidence type="ECO:0000256" key="10">
    <source>
        <dbReference type="ARBA" id="ARBA00022833"/>
    </source>
</evidence>
<dbReference type="EMBL" id="JBHSUA010000009">
    <property type="protein sequence ID" value="MFC6396014.1"/>
    <property type="molecule type" value="Genomic_DNA"/>
</dbReference>